<keyword evidence="2" id="KW-0472">Membrane</keyword>
<dbReference type="Proteomes" id="UP001363151">
    <property type="component" value="Unassembled WGS sequence"/>
</dbReference>
<evidence type="ECO:0000313" key="4">
    <source>
        <dbReference type="Proteomes" id="UP001363151"/>
    </source>
</evidence>
<feature type="region of interest" description="Disordered" evidence="1">
    <location>
        <begin position="174"/>
        <end position="214"/>
    </location>
</feature>
<accession>A0ABR1FP91</accession>
<evidence type="ECO:0000313" key="3">
    <source>
        <dbReference type="EMBL" id="KAK7234721.1"/>
    </source>
</evidence>
<feature type="compositionally biased region" description="Basic residues" evidence="1">
    <location>
        <begin position="174"/>
        <end position="186"/>
    </location>
</feature>
<keyword evidence="4" id="KW-1185">Reference proteome</keyword>
<evidence type="ECO:0000256" key="2">
    <source>
        <dbReference type="SAM" id="Phobius"/>
    </source>
</evidence>
<comment type="caution">
    <text evidence="3">The sequence shown here is derived from an EMBL/GenBank/DDBJ whole genome shotgun (WGS) entry which is preliminary data.</text>
</comment>
<evidence type="ECO:0000256" key="1">
    <source>
        <dbReference type="SAM" id="MobiDB-lite"/>
    </source>
</evidence>
<dbReference type="SUPFAM" id="SSF103473">
    <property type="entry name" value="MFS general substrate transporter"/>
    <property type="match status" value="1"/>
</dbReference>
<feature type="transmembrane region" description="Helical" evidence="2">
    <location>
        <begin position="67"/>
        <end position="94"/>
    </location>
</feature>
<name>A0ABR1FP91_AURAN</name>
<dbReference type="InterPro" id="IPR036259">
    <property type="entry name" value="MFS_trans_sf"/>
</dbReference>
<keyword evidence="2" id="KW-0812">Transmembrane</keyword>
<organism evidence="3 4">
    <name type="scientific">Aureococcus anophagefferens</name>
    <name type="common">Harmful bloom alga</name>
    <dbReference type="NCBI Taxonomy" id="44056"/>
    <lineage>
        <taxon>Eukaryota</taxon>
        <taxon>Sar</taxon>
        <taxon>Stramenopiles</taxon>
        <taxon>Ochrophyta</taxon>
        <taxon>Pelagophyceae</taxon>
        <taxon>Pelagomonadales</taxon>
        <taxon>Pelagomonadaceae</taxon>
        <taxon>Aureococcus</taxon>
    </lineage>
</organism>
<sequence length="214" mass="22270">MADVTEGRGDRGKLLGVQQAAVALGFIGGPALGGGLAELAQYLGYACHLSVVPLRAVDVMAASPGDIGVLFSTVSAVAIFYAAMIAWGLGASLMTPARGHLRGRAPPKARGAVVSYSRVAQDSAFLCGPLAYGALADALSPSAAIFASSACSAAARWDFSPRARWRRCRRRPRRRFCRTTTRRRRGGPSPAPPAAMAATPPKAPAPMKDPPRDA</sequence>
<protein>
    <submittedName>
        <fullName evidence="3">Solute carrier family 18 member</fullName>
    </submittedName>
</protein>
<dbReference type="EMBL" id="JBBJCI010000314">
    <property type="protein sequence ID" value="KAK7234721.1"/>
    <property type="molecule type" value="Genomic_DNA"/>
</dbReference>
<dbReference type="Gene3D" id="1.20.1250.20">
    <property type="entry name" value="MFS general substrate transporter like domains"/>
    <property type="match status" value="1"/>
</dbReference>
<reference evidence="3 4" key="1">
    <citation type="submission" date="2024-03" db="EMBL/GenBank/DDBJ databases">
        <title>Aureococcus anophagefferens CCMP1851 and Kratosvirus quantuckense: Draft genome of a second virus-susceptible host strain in the model system.</title>
        <authorList>
            <person name="Chase E."/>
            <person name="Truchon A.R."/>
            <person name="Schepens W."/>
            <person name="Wilhelm S.W."/>
        </authorList>
    </citation>
    <scope>NUCLEOTIDE SEQUENCE [LARGE SCALE GENOMIC DNA]</scope>
    <source>
        <strain evidence="3 4">CCMP1851</strain>
    </source>
</reference>
<proteinExistence type="predicted"/>
<keyword evidence="2" id="KW-1133">Transmembrane helix</keyword>
<gene>
    <name evidence="3" type="primary">SLC18A1</name>
    <name evidence="3" type="ORF">SO694_0019903</name>
</gene>